<reference evidence="11 12" key="1">
    <citation type="submission" date="2025-04" db="UniProtKB">
        <authorList>
            <consortium name="RefSeq"/>
        </authorList>
    </citation>
    <scope>IDENTIFICATION</scope>
    <source>
        <tissue evidence="11 12">Tentacle</tissue>
    </source>
</reference>
<dbReference type="GO" id="GO:0008519">
    <property type="term" value="F:ammonium channel activity"/>
    <property type="evidence" value="ECO:0007669"/>
    <property type="project" value="InterPro"/>
</dbReference>
<evidence type="ECO:0000256" key="5">
    <source>
        <dbReference type="ARBA" id="ARBA00022989"/>
    </source>
</evidence>
<dbReference type="GO" id="GO:0097272">
    <property type="term" value="P:ammonium homeostasis"/>
    <property type="evidence" value="ECO:0007669"/>
    <property type="project" value="TreeGrafter"/>
</dbReference>
<keyword evidence="5 8" id="KW-1133">Transmembrane helix</keyword>
<dbReference type="SUPFAM" id="SSF111352">
    <property type="entry name" value="Ammonium transporter"/>
    <property type="match status" value="1"/>
</dbReference>
<evidence type="ECO:0000313" key="10">
    <source>
        <dbReference type="Proteomes" id="UP000515163"/>
    </source>
</evidence>
<dbReference type="OrthoDB" id="534912at2759"/>
<feature type="transmembrane region" description="Helical" evidence="8">
    <location>
        <begin position="349"/>
        <end position="369"/>
    </location>
</feature>
<feature type="domain" description="Ammonium transporter AmtB-like" evidence="9">
    <location>
        <begin position="45"/>
        <end position="441"/>
    </location>
</feature>
<dbReference type="InterPro" id="IPR001905">
    <property type="entry name" value="Ammonium_transpt"/>
</dbReference>
<protein>
    <recommendedName>
        <fullName evidence="8">Ammonium transporter</fullName>
    </recommendedName>
</protein>
<dbReference type="GO" id="GO:0005886">
    <property type="term" value="C:plasma membrane"/>
    <property type="evidence" value="ECO:0007669"/>
    <property type="project" value="UniProtKB-SubCell"/>
</dbReference>
<evidence type="ECO:0000256" key="6">
    <source>
        <dbReference type="ARBA" id="ARBA00023136"/>
    </source>
</evidence>
<feature type="transmembrane region" description="Helical" evidence="8">
    <location>
        <begin position="84"/>
        <end position="101"/>
    </location>
</feature>
<dbReference type="InterPro" id="IPR024041">
    <property type="entry name" value="NH4_transpt_AmtB-like_dom"/>
</dbReference>
<feature type="transmembrane region" description="Helical" evidence="8">
    <location>
        <begin position="267"/>
        <end position="288"/>
    </location>
</feature>
<evidence type="ECO:0000256" key="4">
    <source>
        <dbReference type="ARBA" id="ARBA00022692"/>
    </source>
</evidence>
<keyword evidence="10" id="KW-1185">Reference proteome</keyword>
<dbReference type="NCBIfam" id="TIGR00836">
    <property type="entry name" value="amt"/>
    <property type="match status" value="1"/>
</dbReference>
<accession>A0A6P8HVW1</accession>
<evidence type="ECO:0000259" key="9">
    <source>
        <dbReference type="Pfam" id="PF00909"/>
    </source>
</evidence>
<dbReference type="RefSeq" id="XP_031559480.1">
    <property type="nucleotide sequence ID" value="XM_031703620.1"/>
</dbReference>
<dbReference type="PANTHER" id="PTHR11730:SF58">
    <property type="entry name" value="AMMONIUM TRANSPORTER"/>
    <property type="match status" value="1"/>
</dbReference>
<evidence type="ECO:0000256" key="2">
    <source>
        <dbReference type="ARBA" id="ARBA00005887"/>
    </source>
</evidence>
<dbReference type="RefSeq" id="XP_031559488.1">
    <property type="nucleotide sequence ID" value="XM_031703628.1"/>
</dbReference>
<dbReference type="AlphaFoldDB" id="A0A6P8HVW1"/>
<evidence type="ECO:0000313" key="12">
    <source>
        <dbReference type="RefSeq" id="XP_031559488.1"/>
    </source>
</evidence>
<proteinExistence type="inferred from homology"/>
<feature type="transmembrane region" description="Helical" evidence="8">
    <location>
        <begin position="233"/>
        <end position="255"/>
    </location>
</feature>
<evidence type="ECO:0000256" key="7">
    <source>
        <dbReference type="ARBA" id="ARBA00023177"/>
    </source>
</evidence>
<dbReference type="GeneID" id="116295710"/>
<comment type="similarity">
    <text evidence="2 8">Belongs to the ammonia transporter channel (TC 1.A.11.2) family.</text>
</comment>
<feature type="transmembrane region" description="Helical" evidence="8">
    <location>
        <begin position="157"/>
        <end position="177"/>
    </location>
</feature>
<evidence type="ECO:0000256" key="3">
    <source>
        <dbReference type="ARBA" id="ARBA00022448"/>
    </source>
</evidence>
<keyword evidence="7 8" id="KW-0924">Ammonia transport</keyword>
<sequence>MSVCPPNISSSLLCRINITTTSGPVTLTTEKHRLHEVAGWDDATWVLSSAFIIFTMQSGFGLLESGMVSRKNEVNIMVKNVVDVIFGGFSFWAFGYGLAFGDSAASNPFCGAGRFFTNADEAEMGSVFSKFFFQLSFATTAITIVSGAMAERTKLESYCVFSFLGMLIYSFPAHWLWSKGGWLAQLGAVDIAGSGVVHVVGGVTGLVATILLKPRLGRFSSNKPQMMGSPVTAILGLFVLWWGWLGFNCGSTFGITGGKWQLAARSAVNTLNSSIGGGIFAFFYSYIYYNRKVDVCHLIVGILGGLVSVTGICPLARPWESLVIGAFGGSCACLGRKLMLWLKIDDPTGCIAVHTLSGIWGMIAVGLFTEVDRLEKFSKIKGVFKGGNGYLLGIQLLAVVSLAVWSAITSGIILLGIKVIIGLRVTEEEEKLGADRVEHEMDYNKTENSKQASALRGLNMFLRKIEPEKSPKVTSMDPTPRGRRNRAFAIRINEEKNEESVVESIGRERELTSSVSNMNWSVSERVGETKLENGC</sequence>
<evidence type="ECO:0000256" key="8">
    <source>
        <dbReference type="RuleBase" id="RU362002"/>
    </source>
</evidence>
<feature type="transmembrane region" description="Helical" evidence="8">
    <location>
        <begin position="389"/>
        <end position="415"/>
    </location>
</feature>
<comment type="subcellular location">
    <subcellularLocation>
        <location evidence="8">Cell membrane</location>
        <topology evidence="8">Multi-pass membrane protein</topology>
    </subcellularLocation>
    <subcellularLocation>
        <location evidence="1">Membrane</location>
        <topology evidence="1">Multi-pass membrane protein</topology>
    </subcellularLocation>
</comment>
<evidence type="ECO:0000256" key="1">
    <source>
        <dbReference type="ARBA" id="ARBA00004141"/>
    </source>
</evidence>
<dbReference type="FunFam" id="1.10.3430.10:FF:000008">
    <property type="entry name" value="Ammonium transporter"/>
    <property type="match status" value="1"/>
</dbReference>
<evidence type="ECO:0000313" key="11">
    <source>
        <dbReference type="RefSeq" id="XP_031559480.1"/>
    </source>
</evidence>
<name>A0A6P8HVW1_ACTTE</name>
<dbReference type="Gene3D" id="1.10.3430.10">
    <property type="entry name" value="Ammonium transporter AmtB like domains"/>
    <property type="match status" value="1"/>
</dbReference>
<organism evidence="10 12">
    <name type="scientific">Actinia tenebrosa</name>
    <name type="common">Australian red waratah sea anemone</name>
    <dbReference type="NCBI Taxonomy" id="6105"/>
    <lineage>
        <taxon>Eukaryota</taxon>
        <taxon>Metazoa</taxon>
        <taxon>Cnidaria</taxon>
        <taxon>Anthozoa</taxon>
        <taxon>Hexacorallia</taxon>
        <taxon>Actiniaria</taxon>
        <taxon>Actiniidae</taxon>
        <taxon>Actinia</taxon>
    </lineage>
</organism>
<feature type="transmembrane region" description="Helical" evidence="8">
    <location>
        <begin position="295"/>
        <end position="317"/>
    </location>
</feature>
<dbReference type="PANTHER" id="PTHR11730">
    <property type="entry name" value="AMMONIUM TRANSPORTER"/>
    <property type="match status" value="1"/>
</dbReference>
<keyword evidence="3 8" id="KW-0813">Transport</keyword>
<keyword evidence="4 8" id="KW-0812">Transmembrane</keyword>
<feature type="transmembrane region" description="Helical" evidence="8">
    <location>
        <begin position="43"/>
        <end position="63"/>
    </location>
</feature>
<gene>
    <name evidence="11 12" type="primary">LOC116295710</name>
</gene>
<feature type="transmembrane region" description="Helical" evidence="8">
    <location>
        <begin position="189"/>
        <end position="212"/>
    </location>
</feature>
<keyword evidence="6 8" id="KW-0472">Membrane</keyword>
<dbReference type="InterPro" id="IPR029020">
    <property type="entry name" value="Ammonium/urea_transptr"/>
</dbReference>
<dbReference type="KEGG" id="aten:116295710"/>
<dbReference type="Proteomes" id="UP000515163">
    <property type="component" value="Unplaced"/>
</dbReference>
<dbReference type="Pfam" id="PF00909">
    <property type="entry name" value="Ammonium_transp"/>
    <property type="match status" value="1"/>
</dbReference>
<feature type="transmembrane region" description="Helical" evidence="8">
    <location>
        <begin position="131"/>
        <end position="150"/>
    </location>
</feature>